<proteinExistence type="predicted"/>
<evidence type="ECO:0000256" key="1">
    <source>
        <dbReference type="SAM" id="Phobius"/>
    </source>
</evidence>
<dbReference type="AlphaFoldDB" id="A0AAD9JHM3"/>
<dbReference type="Proteomes" id="UP001209878">
    <property type="component" value="Unassembled WGS sequence"/>
</dbReference>
<gene>
    <name evidence="2" type="ORF">NP493_2441g00004</name>
</gene>
<name>A0AAD9JHM3_RIDPI</name>
<keyword evidence="3" id="KW-1185">Reference proteome</keyword>
<keyword evidence="1" id="KW-0812">Transmembrane</keyword>
<dbReference type="PANTHER" id="PTHR15644">
    <property type="entry name" value="OSTEOPETROSIS ASSOCIATED TRANSMEMBRANE PROTEIN 1"/>
    <property type="match status" value="1"/>
</dbReference>
<protein>
    <recommendedName>
        <fullName evidence="4">Osteopetrosis associated transmembrane protein</fullName>
    </recommendedName>
</protein>
<reference evidence="2" key="1">
    <citation type="journal article" date="2023" name="Mol. Biol. Evol.">
        <title>Third-Generation Sequencing Reveals the Adaptive Role of the Epigenome in Three Deep-Sea Polychaetes.</title>
        <authorList>
            <person name="Perez M."/>
            <person name="Aroh O."/>
            <person name="Sun Y."/>
            <person name="Lan Y."/>
            <person name="Juniper S.K."/>
            <person name="Young C.R."/>
            <person name="Angers B."/>
            <person name="Qian P.Y."/>
        </authorList>
    </citation>
    <scope>NUCLEOTIDE SEQUENCE</scope>
    <source>
        <strain evidence="2">R07B-5</strain>
    </source>
</reference>
<dbReference type="EMBL" id="JAODUO010002432">
    <property type="protein sequence ID" value="KAK2152585.1"/>
    <property type="molecule type" value="Genomic_DNA"/>
</dbReference>
<evidence type="ECO:0000313" key="3">
    <source>
        <dbReference type="Proteomes" id="UP001209878"/>
    </source>
</evidence>
<dbReference type="GO" id="GO:0005829">
    <property type="term" value="C:cytosol"/>
    <property type="evidence" value="ECO:0007669"/>
    <property type="project" value="TreeGrafter"/>
</dbReference>
<accession>A0AAD9JHM3</accession>
<keyword evidence="1" id="KW-1133">Transmembrane helix</keyword>
<comment type="caution">
    <text evidence="2">The sequence shown here is derived from an EMBL/GenBank/DDBJ whole genome shotgun (WGS) entry which is preliminary data.</text>
</comment>
<dbReference type="InterPro" id="IPR019172">
    <property type="entry name" value="Osteopetrosis-assoc_TM_1"/>
</dbReference>
<sequence length="328" mass="37286">MVTIESCYVCIYGVLMFTVFGIHSSVENISLPPDLISVNSELSQDPRPIVTEPVLITSTDFKNIVRTDGFTRQTSPPSNIVSSCHAFMDEFSEAAANFTKCAVHYARPIKMCEQCYPVYQRAIAIYDIMMKGNVTDGDGVMCGETILNADRVQIVVTTAMFIETMWSNSSCDNCYMRGNDTVVYKLNDLTKKFKALVENTFECFHNSTHGHFTPYQPPKEVNGSVCNDCRAIYQDLNDLYKNLEKEYPKHVCMDLVDSMNITRLIWSRDFRCTRLHGNVAGVMVLSVFFCSLPFAFYIGSRVRGTAVQRKLLKRKYRQPPLSNKYITK</sequence>
<keyword evidence="1" id="KW-0472">Membrane</keyword>
<dbReference type="PANTHER" id="PTHR15644:SF2">
    <property type="entry name" value="OSTEOPETROSIS-ASSOCIATED TRANSMEMBRANE PROTEIN 1"/>
    <property type="match status" value="1"/>
</dbReference>
<organism evidence="2 3">
    <name type="scientific">Ridgeia piscesae</name>
    <name type="common">Tubeworm</name>
    <dbReference type="NCBI Taxonomy" id="27915"/>
    <lineage>
        <taxon>Eukaryota</taxon>
        <taxon>Metazoa</taxon>
        <taxon>Spiralia</taxon>
        <taxon>Lophotrochozoa</taxon>
        <taxon>Annelida</taxon>
        <taxon>Polychaeta</taxon>
        <taxon>Sedentaria</taxon>
        <taxon>Canalipalpata</taxon>
        <taxon>Sabellida</taxon>
        <taxon>Siboglinidae</taxon>
        <taxon>Ridgeia</taxon>
    </lineage>
</organism>
<dbReference type="Pfam" id="PF09777">
    <property type="entry name" value="OSTMP1"/>
    <property type="match status" value="1"/>
</dbReference>
<evidence type="ECO:0008006" key="4">
    <source>
        <dbReference type="Google" id="ProtNLM"/>
    </source>
</evidence>
<feature type="transmembrane region" description="Helical" evidence="1">
    <location>
        <begin position="279"/>
        <end position="299"/>
    </location>
</feature>
<evidence type="ECO:0000313" key="2">
    <source>
        <dbReference type="EMBL" id="KAK2152585.1"/>
    </source>
</evidence>